<feature type="transmembrane region" description="Helical" evidence="1">
    <location>
        <begin position="44"/>
        <end position="63"/>
    </location>
</feature>
<gene>
    <name evidence="3" type="ordered locus">A1C_02325</name>
</gene>
<feature type="transmembrane region" description="Helical" evidence="1">
    <location>
        <begin position="101"/>
        <end position="121"/>
    </location>
</feature>
<proteinExistence type="predicted"/>
<dbReference type="Pfam" id="PF02517">
    <property type="entry name" value="Rce1-like"/>
    <property type="match status" value="1"/>
</dbReference>
<organism evidence="3 4">
    <name type="scientific">Rickettsia akari (strain Hartford)</name>
    <dbReference type="NCBI Taxonomy" id="293614"/>
    <lineage>
        <taxon>Bacteria</taxon>
        <taxon>Pseudomonadati</taxon>
        <taxon>Pseudomonadota</taxon>
        <taxon>Alphaproteobacteria</taxon>
        <taxon>Rickettsiales</taxon>
        <taxon>Rickettsiaceae</taxon>
        <taxon>Rickettsieae</taxon>
        <taxon>Rickettsia</taxon>
        <taxon>spotted fever group</taxon>
    </lineage>
</organism>
<evidence type="ECO:0000256" key="1">
    <source>
        <dbReference type="SAM" id="Phobius"/>
    </source>
</evidence>
<dbReference type="EMBL" id="CP000847">
    <property type="protein sequence ID" value="ABV74766.1"/>
    <property type="molecule type" value="Genomic_DNA"/>
</dbReference>
<sequence length="125" mass="14450">MTIFSMYPNFDKIIPALIIFSVSDLYILEKQEHTNAIKYTSRSLLLCIVIIMVLSLISSYALFEPKISSILTILAINNFFFVCIAEEVFFQEFLQRTLQNLLRKPQILAVIIASLIFRSYIFNAD</sequence>
<dbReference type="HOGENOM" id="CLU_1990984_0_0_5"/>
<dbReference type="InterPro" id="IPR003675">
    <property type="entry name" value="Rce1/LyrA-like_dom"/>
</dbReference>
<name>A8GMZ1_RICAH</name>
<dbReference type="eggNOG" id="COG1266">
    <property type="taxonomic scope" value="Bacteria"/>
</dbReference>
<dbReference type="KEGG" id="rak:A1C_02325"/>
<evidence type="ECO:0000313" key="4">
    <source>
        <dbReference type="Proteomes" id="UP000006830"/>
    </source>
</evidence>
<accession>A8GMZ1</accession>
<dbReference type="Proteomes" id="UP000006830">
    <property type="component" value="Chromosome"/>
</dbReference>
<keyword evidence="1" id="KW-0472">Membrane</keyword>
<feature type="transmembrane region" description="Helical" evidence="1">
    <location>
        <begin position="69"/>
        <end position="89"/>
    </location>
</feature>
<keyword evidence="1" id="KW-1133">Transmembrane helix</keyword>
<dbReference type="GO" id="GO:0004175">
    <property type="term" value="F:endopeptidase activity"/>
    <property type="evidence" value="ECO:0007669"/>
    <property type="project" value="UniProtKB-ARBA"/>
</dbReference>
<protein>
    <recommendedName>
        <fullName evidence="2">CAAX prenyl protease 2/Lysostaphin resistance protein A-like domain-containing protein</fullName>
    </recommendedName>
</protein>
<keyword evidence="1" id="KW-0812">Transmembrane</keyword>
<keyword evidence="4" id="KW-1185">Reference proteome</keyword>
<dbReference type="GO" id="GO:0080120">
    <property type="term" value="P:CAAX-box protein maturation"/>
    <property type="evidence" value="ECO:0007669"/>
    <property type="project" value="UniProtKB-ARBA"/>
</dbReference>
<evidence type="ECO:0000259" key="2">
    <source>
        <dbReference type="Pfam" id="PF02517"/>
    </source>
</evidence>
<dbReference type="AlphaFoldDB" id="A8GMZ1"/>
<reference evidence="3" key="1">
    <citation type="submission" date="2007-09" db="EMBL/GenBank/DDBJ databases">
        <title>Complete Genome Sequence of Rickettsia akari.</title>
        <authorList>
            <person name="Madan A."/>
            <person name="Fahey J."/>
            <person name="Helton E."/>
            <person name="Ketteman M."/>
            <person name="Madan A."/>
            <person name="Rodrigues S."/>
            <person name="Sanchez A."/>
            <person name="Whiting M."/>
            <person name="Dasch G."/>
            <person name="Eremeeva M."/>
        </authorList>
    </citation>
    <scope>NUCLEOTIDE SEQUENCE</scope>
    <source>
        <strain evidence="3">Hartford</strain>
    </source>
</reference>
<feature type="domain" description="CAAX prenyl protease 2/Lysostaphin resistance protein A-like" evidence="2">
    <location>
        <begin position="71"/>
        <end position="120"/>
    </location>
</feature>
<evidence type="ECO:0000313" key="3">
    <source>
        <dbReference type="EMBL" id="ABV74766.1"/>
    </source>
</evidence>